<proteinExistence type="predicted"/>
<dbReference type="InterPro" id="IPR011009">
    <property type="entry name" value="Kinase-like_dom_sf"/>
</dbReference>
<dbReference type="Gene3D" id="3.90.70.10">
    <property type="entry name" value="Cysteine proteinases"/>
    <property type="match status" value="1"/>
</dbReference>
<protein>
    <recommendedName>
        <fullName evidence="1">USP domain-containing protein</fullName>
    </recommendedName>
</protein>
<name>A0ABP0QKU9_9DINO</name>
<dbReference type="InterPro" id="IPR036291">
    <property type="entry name" value="NAD(P)-bd_dom_sf"/>
</dbReference>
<dbReference type="PROSITE" id="PS50235">
    <property type="entry name" value="USP_3"/>
    <property type="match status" value="1"/>
</dbReference>
<accession>A0ABP0QKU9</accession>
<sequence>MEPSHLMSQLLCLRLSNPSNSCYINASMITMMWASLQRRHFAIDDWGLLQEDLKLLLGRGDEPTLVPGMSFFERQLPGWDGAVQCDVVEFTLALMARLEPTVFHGHWERRYQRENGYVKRYARETGVFALRLTVMPHPHCELYQLVENWTHDSGMLAAFVHLPMLICIQLDRAHPTPGGGPRKNLSIVTFEHLFRVPRFIGDAMPVEHHDYQVVAACTHLGHSGAGHYRALLRCADGNGWMLCEDGEAPSRIPHVCLLWAVRLSALSTVESEKAAASAAPALGAGVLCLPDDAAIAAVALAEGSDTVIVDASTAHRVAEGYGLMSLMSILRLLEHAGSQGWQYGFPEMCKEQAEAIAKSKRIANPGCYPTGAQKGYDDAKKACYEDQVKPEVQPESKALRKPVPREALKQLPELQLSDGCWESSEKLAEVLGLHKSALEIPRKPDKPVPAWSTIVATTLACQALQRCISLVGEEHQFAAAGRSEAMAVASEHSDLGDKLLDKAGEWLEAAWEKASSLVRPRQRMELDLKVKTIMQEQLPLLQWKAQLKAKMSIHKTCAVCGSEYTAAVDKCMKCFPPEQPIHVDSEHDKWRLLPPAPLHVDWRQCEGALHLEGGSGGVTLLRLQEGVLVLKKQRMTAAAEFLAIQVAKAVGIRVADMRLISWADPEYSEIKEAIRKTPSFSKNPLLGIWRSTEFLGILEYIPGCTVQGPEVQRRLQEMQPDSLKTFWFQVGEIVAFDALINNVDRVPLLWDNEGNTANLMVLDDSAASQNVIGIDQAVAAIVAAGPGRERFLSRLKELAEALFLQRWKDSPSVSARLDRVADCFMLSCGVQVDKSTFMAGLLKGLTTVADLMEAGTLASALDEAIAKAEEIFRPATVDTGHKELPLMRDFLLATADTIVAARRAASAA</sequence>
<dbReference type="InterPro" id="IPR001394">
    <property type="entry name" value="Peptidase_C19_UCH"/>
</dbReference>
<dbReference type="SUPFAM" id="SSF51735">
    <property type="entry name" value="NAD(P)-binding Rossmann-fold domains"/>
    <property type="match status" value="1"/>
</dbReference>
<gene>
    <name evidence="2" type="ORF">CCMP2556_LOCUS42565</name>
</gene>
<reference evidence="2 3" key="1">
    <citation type="submission" date="2024-02" db="EMBL/GenBank/DDBJ databases">
        <authorList>
            <person name="Chen Y."/>
            <person name="Shah S."/>
            <person name="Dougan E. K."/>
            <person name="Thang M."/>
            <person name="Chan C."/>
        </authorList>
    </citation>
    <scope>NUCLEOTIDE SEQUENCE [LARGE SCALE GENOMIC DNA]</scope>
</reference>
<dbReference type="InterPro" id="IPR038765">
    <property type="entry name" value="Papain-like_cys_pep_sf"/>
</dbReference>
<organism evidence="2 3">
    <name type="scientific">Durusdinium trenchii</name>
    <dbReference type="NCBI Taxonomy" id="1381693"/>
    <lineage>
        <taxon>Eukaryota</taxon>
        <taxon>Sar</taxon>
        <taxon>Alveolata</taxon>
        <taxon>Dinophyceae</taxon>
        <taxon>Suessiales</taxon>
        <taxon>Symbiodiniaceae</taxon>
        <taxon>Durusdinium</taxon>
    </lineage>
</organism>
<evidence type="ECO:0000313" key="2">
    <source>
        <dbReference type="EMBL" id="CAK9088223.1"/>
    </source>
</evidence>
<dbReference type="SUPFAM" id="SSF56112">
    <property type="entry name" value="Protein kinase-like (PK-like)"/>
    <property type="match status" value="1"/>
</dbReference>
<dbReference type="InterPro" id="IPR028889">
    <property type="entry name" value="USP"/>
</dbReference>
<dbReference type="EMBL" id="CAXAMN010024617">
    <property type="protein sequence ID" value="CAK9088223.1"/>
    <property type="molecule type" value="Genomic_DNA"/>
</dbReference>
<dbReference type="Proteomes" id="UP001642484">
    <property type="component" value="Unassembled WGS sequence"/>
</dbReference>
<dbReference type="Pfam" id="PF09192">
    <property type="entry name" value="Act-Frag_cataly"/>
    <property type="match status" value="1"/>
</dbReference>
<dbReference type="PANTHER" id="PTHR38737">
    <property type="entry name" value="ACTIN-FRAGMIN KINASE DDB_G0279609-RELATED"/>
    <property type="match status" value="1"/>
</dbReference>
<evidence type="ECO:0000259" key="1">
    <source>
        <dbReference type="PROSITE" id="PS50235"/>
    </source>
</evidence>
<feature type="domain" description="USP" evidence="1">
    <location>
        <begin position="13"/>
        <end position="273"/>
    </location>
</feature>
<comment type="caution">
    <text evidence="2">The sequence shown here is derived from an EMBL/GenBank/DDBJ whole genome shotgun (WGS) entry which is preliminary data.</text>
</comment>
<dbReference type="InterPro" id="IPR036940">
    <property type="entry name" value="PI3/4_kinase_cat_sf"/>
</dbReference>
<dbReference type="InterPro" id="IPR015275">
    <property type="entry name" value="Actin-fragmin_kin_cat_dom"/>
</dbReference>
<dbReference type="PANTHER" id="PTHR38737:SF1">
    <property type="entry name" value="ACTIN-FRAGMIN KINASE DDB_G0279609-RELATED"/>
    <property type="match status" value="1"/>
</dbReference>
<dbReference type="InterPro" id="IPR037469">
    <property type="entry name" value="Put_AFK"/>
</dbReference>
<dbReference type="Pfam" id="PF00443">
    <property type="entry name" value="UCH"/>
    <property type="match status" value="1"/>
</dbReference>
<dbReference type="Gene3D" id="1.10.1070.11">
    <property type="entry name" value="Phosphatidylinositol 3-/4-kinase, catalytic domain"/>
    <property type="match status" value="1"/>
</dbReference>
<dbReference type="Gene3D" id="3.40.50.720">
    <property type="entry name" value="NAD(P)-binding Rossmann-like Domain"/>
    <property type="match status" value="1"/>
</dbReference>
<dbReference type="CDD" id="cd02257">
    <property type="entry name" value="Peptidase_C19"/>
    <property type="match status" value="1"/>
</dbReference>
<evidence type="ECO:0000313" key="3">
    <source>
        <dbReference type="Proteomes" id="UP001642484"/>
    </source>
</evidence>
<keyword evidence="3" id="KW-1185">Reference proteome</keyword>
<dbReference type="SUPFAM" id="SSF54001">
    <property type="entry name" value="Cysteine proteinases"/>
    <property type="match status" value="1"/>
</dbReference>
<dbReference type="Gene3D" id="3.30.1010.10">
    <property type="entry name" value="Phosphatidylinositol 3-kinase Catalytic Subunit, Chain A, domain 4"/>
    <property type="match status" value="1"/>
</dbReference>